<reference evidence="1 2" key="1">
    <citation type="journal article" date="2021" name="Front. Genet.">
        <title>Chromosome-Level Genome Assembly Reveals Significant Gene Expansion in the Toll and IMD Signaling Pathways of Dendrolimus kikuchii.</title>
        <authorList>
            <person name="Zhou J."/>
            <person name="Wu P."/>
            <person name="Xiong Z."/>
            <person name="Liu N."/>
            <person name="Zhao N."/>
            <person name="Ji M."/>
            <person name="Qiu Y."/>
            <person name="Yang B."/>
        </authorList>
    </citation>
    <scope>NUCLEOTIDE SEQUENCE [LARGE SCALE GENOMIC DNA]</scope>
    <source>
        <strain evidence="1">Ann1</strain>
    </source>
</reference>
<name>A0ACC1CLQ4_9NEOP</name>
<proteinExistence type="predicted"/>
<evidence type="ECO:0000313" key="2">
    <source>
        <dbReference type="Proteomes" id="UP000824533"/>
    </source>
</evidence>
<accession>A0ACC1CLQ4</accession>
<evidence type="ECO:0000313" key="1">
    <source>
        <dbReference type="EMBL" id="KAJ0172435.1"/>
    </source>
</evidence>
<organism evidence="1 2">
    <name type="scientific">Dendrolimus kikuchii</name>
    <dbReference type="NCBI Taxonomy" id="765133"/>
    <lineage>
        <taxon>Eukaryota</taxon>
        <taxon>Metazoa</taxon>
        <taxon>Ecdysozoa</taxon>
        <taxon>Arthropoda</taxon>
        <taxon>Hexapoda</taxon>
        <taxon>Insecta</taxon>
        <taxon>Pterygota</taxon>
        <taxon>Neoptera</taxon>
        <taxon>Endopterygota</taxon>
        <taxon>Lepidoptera</taxon>
        <taxon>Glossata</taxon>
        <taxon>Ditrysia</taxon>
        <taxon>Bombycoidea</taxon>
        <taxon>Lasiocampidae</taxon>
        <taxon>Dendrolimus</taxon>
    </lineage>
</organism>
<dbReference type="EMBL" id="CM034407">
    <property type="protein sequence ID" value="KAJ0172435.1"/>
    <property type="molecule type" value="Genomic_DNA"/>
</dbReference>
<sequence>MGLFVVAGDLLGADVDVVVVVSAVDVEADVGFRYVLFRLLGGEYFKVPRVAPPGVLSSFYSKGYLRGQLVSHRWAGECAWTACGPRAARLREVFGARAIDSLRAAAAARCWLRLRAAVNCNGCTLQLQDSAAGAKRAAYGSNNACTARTKRPRGLRRPCASSV</sequence>
<gene>
    <name evidence="1" type="ORF">K1T71_011574</name>
</gene>
<keyword evidence="2" id="KW-1185">Reference proteome</keyword>
<dbReference type="Proteomes" id="UP000824533">
    <property type="component" value="Linkage Group LG21"/>
</dbReference>
<protein>
    <submittedName>
        <fullName evidence="1">Uncharacterized protein</fullName>
    </submittedName>
</protein>
<comment type="caution">
    <text evidence="1">The sequence shown here is derived from an EMBL/GenBank/DDBJ whole genome shotgun (WGS) entry which is preliminary data.</text>
</comment>